<reference evidence="3" key="1">
    <citation type="journal article" date="2015" name="Nature">
        <title>Complex archaea that bridge the gap between prokaryotes and eukaryotes.</title>
        <authorList>
            <person name="Spang A."/>
            <person name="Saw J.H."/>
            <person name="Jorgensen S.L."/>
            <person name="Zaremba-Niedzwiedzka K."/>
            <person name="Martijn J."/>
            <person name="Lind A.E."/>
            <person name="van Eijk R."/>
            <person name="Schleper C."/>
            <person name="Guy L."/>
            <person name="Ettema T.J."/>
        </authorList>
    </citation>
    <scope>NUCLEOTIDE SEQUENCE</scope>
</reference>
<dbReference type="AlphaFoldDB" id="A0A0F9ETR7"/>
<evidence type="ECO:0008006" key="4">
    <source>
        <dbReference type="Google" id="ProtNLM"/>
    </source>
</evidence>
<evidence type="ECO:0000259" key="1">
    <source>
        <dbReference type="PROSITE" id="PS50112"/>
    </source>
</evidence>
<accession>A0A0F9ETR7</accession>
<evidence type="ECO:0000313" key="3">
    <source>
        <dbReference type="EMBL" id="KKL69681.1"/>
    </source>
</evidence>
<proteinExistence type="predicted"/>
<dbReference type="PANTHER" id="PTHR44757:SF2">
    <property type="entry name" value="BIOFILM ARCHITECTURE MAINTENANCE PROTEIN MBAA"/>
    <property type="match status" value="1"/>
</dbReference>
<dbReference type="CDD" id="cd00130">
    <property type="entry name" value="PAS"/>
    <property type="match status" value="1"/>
</dbReference>
<name>A0A0F9ETR7_9ZZZZ</name>
<dbReference type="NCBIfam" id="TIGR00229">
    <property type="entry name" value="sensory_box"/>
    <property type="match status" value="1"/>
</dbReference>
<dbReference type="SMART" id="SM00091">
    <property type="entry name" value="PAS"/>
    <property type="match status" value="1"/>
</dbReference>
<protein>
    <recommendedName>
        <fullName evidence="4">PAS domain-containing protein</fullName>
    </recommendedName>
</protein>
<organism evidence="3">
    <name type="scientific">marine sediment metagenome</name>
    <dbReference type="NCBI Taxonomy" id="412755"/>
    <lineage>
        <taxon>unclassified sequences</taxon>
        <taxon>metagenomes</taxon>
        <taxon>ecological metagenomes</taxon>
    </lineage>
</organism>
<dbReference type="InterPro" id="IPR035965">
    <property type="entry name" value="PAS-like_dom_sf"/>
</dbReference>
<gene>
    <name evidence="3" type="ORF">LCGC14_2112470</name>
</gene>
<feature type="non-terminal residue" evidence="3">
    <location>
        <position position="421"/>
    </location>
</feature>
<feature type="domain" description="PAS" evidence="1">
    <location>
        <begin position="298"/>
        <end position="346"/>
    </location>
</feature>
<dbReference type="PROSITE" id="PS50112">
    <property type="entry name" value="PAS"/>
    <property type="match status" value="1"/>
</dbReference>
<evidence type="ECO:0000259" key="2">
    <source>
        <dbReference type="PROSITE" id="PS50113"/>
    </source>
</evidence>
<dbReference type="Pfam" id="PF13426">
    <property type="entry name" value="PAS_9"/>
    <property type="match status" value="1"/>
</dbReference>
<dbReference type="PANTHER" id="PTHR44757">
    <property type="entry name" value="DIGUANYLATE CYCLASE DGCP"/>
    <property type="match status" value="1"/>
</dbReference>
<comment type="caution">
    <text evidence="3">The sequence shown here is derived from an EMBL/GenBank/DDBJ whole genome shotgun (WGS) entry which is preliminary data.</text>
</comment>
<dbReference type="InterPro" id="IPR000700">
    <property type="entry name" value="PAS-assoc_C"/>
</dbReference>
<dbReference type="InterPro" id="IPR052155">
    <property type="entry name" value="Biofilm_reg_signaling"/>
</dbReference>
<dbReference type="Pfam" id="PF13188">
    <property type="entry name" value="PAS_8"/>
    <property type="match status" value="1"/>
</dbReference>
<dbReference type="PROSITE" id="PS50113">
    <property type="entry name" value="PAC"/>
    <property type="match status" value="1"/>
</dbReference>
<sequence>MTIQKNSSKTERLVYLIENSTDWIIDQLYYYVNDLGYAKYTSTLREAWRISIEGLSKPMITALKKSGNIPNFGPDEDFSEDPIASFGILEAQRHRSRGISLGMFLGLTKYYKQSYIDLIINAHFEKEYEDYCRLFVNRFFDRFELSFCEEWLKNPSDLLIKELQKKNRELTNEKNKYLTMFESLPNPVIYLNSGNEVENINNAGSTLFHFSTIPGALYYNEQKDRKLGSFFLSELEEFKSSNESEFAYKKKIMHNREAKIFQINFKRMLDMTSKFQGIIVILNDITEHKKAEHKLKESENKLRKFMDSATDGIIIFDSKLNYIDVNNITLQTVDMTREELIGKNILDIAPDLKETGRYDKYLDVIKTGKPFSTEDVIFNRKYGSLSLFLSTRAFKVGNELGIIFTDITESKKKEEEIRLHS</sequence>
<dbReference type="EMBL" id="LAZR01026136">
    <property type="protein sequence ID" value="KKL69681.1"/>
    <property type="molecule type" value="Genomic_DNA"/>
</dbReference>
<feature type="domain" description="PAC" evidence="2">
    <location>
        <begin position="246"/>
        <end position="297"/>
    </location>
</feature>
<dbReference type="InterPro" id="IPR000014">
    <property type="entry name" value="PAS"/>
</dbReference>
<dbReference type="Gene3D" id="3.30.450.20">
    <property type="entry name" value="PAS domain"/>
    <property type="match status" value="2"/>
</dbReference>
<dbReference type="SUPFAM" id="SSF55785">
    <property type="entry name" value="PYP-like sensor domain (PAS domain)"/>
    <property type="match status" value="1"/>
</dbReference>